<reference evidence="2" key="1">
    <citation type="submission" date="2018-05" db="EMBL/GenBank/DDBJ databases">
        <authorList>
            <person name="Lanie J.A."/>
            <person name="Ng W.-L."/>
            <person name="Kazmierczak K.M."/>
            <person name="Andrzejewski T.M."/>
            <person name="Davidsen T.M."/>
            <person name="Wayne K.J."/>
            <person name="Tettelin H."/>
            <person name="Glass J.I."/>
            <person name="Rusch D."/>
            <person name="Podicherti R."/>
            <person name="Tsui H.-C.T."/>
            <person name="Winkler M.E."/>
        </authorList>
    </citation>
    <scope>NUCLEOTIDE SEQUENCE</scope>
</reference>
<protein>
    <submittedName>
        <fullName evidence="2">Uncharacterized protein</fullName>
    </submittedName>
</protein>
<feature type="region of interest" description="Disordered" evidence="1">
    <location>
        <begin position="1"/>
        <end position="25"/>
    </location>
</feature>
<dbReference type="EMBL" id="UINC01007737">
    <property type="protein sequence ID" value="SVA34853.1"/>
    <property type="molecule type" value="Genomic_DNA"/>
</dbReference>
<dbReference type="AlphaFoldDB" id="A0A381V6D7"/>
<feature type="compositionally biased region" description="Polar residues" evidence="1">
    <location>
        <begin position="1"/>
        <end position="12"/>
    </location>
</feature>
<gene>
    <name evidence="2" type="ORF">METZ01_LOCUS87707</name>
</gene>
<accession>A0A381V6D7</accession>
<organism evidence="2">
    <name type="scientific">marine metagenome</name>
    <dbReference type="NCBI Taxonomy" id="408172"/>
    <lineage>
        <taxon>unclassified sequences</taxon>
        <taxon>metagenomes</taxon>
        <taxon>ecological metagenomes</taxon>
    </lineage>
</organism>
<proteinExistence type="predicted"/>
<evidence type="ECO:0000256" key="1">
    <source>
        <dbReference type="SAM" id="MobiDB-lite"/>
    </source>
</evidence>
<name>A0A381V6D7_9ZZZZ</name>
<sequence>MSQKDVQKSSAQYRDPVQVIVSGNHPDAVENGATIIYDSRRGIDLRSFERPIKTIMPVLDTLSDTQQPESHDNLIHSQNYDRSLPGTKDDIQGKVAGEEPQLSIVLENVFQPPKDKEPKYTGTATQNIFLMQALGIKPGWEKGAKWPDGTRVDGYSLVDWIRYGMGEPEGISKIATIENRKILYELYFHSGKEK</sequence>
<evidence type="ECO:0000313" key="2">
    <source>
        <dbReference type="EMBL" id="SVA34853.1"/>
    </source>
</evidence>